<dbReference type="Gramene" id="FCD_00019022-RA">
    <property type="protein sequence ID" value="FCD_00019022-RA:cds"/>
    <property type="gene ID" value="FCD_00019022"/>
</dbReference>
<feature type="region of interest" description="Disordered" evidence="1">
    <location>
        <begin position="48"/>
        <end position="114"/>
    </location>
</feature>
<gene>
    <name evidence="2" type="ORF">TIFTF001_024876</name>
</gene>
<reference evidence="2" key="1">
    <citation type="submission" date="2023-07" db="EMBL/GenBank/DDBJ databases">
        <title>draft genome sequence of fig (Ficus carica).</title>
        <authorList>
            <person name="Takahashi T."/>
            <person name="Nishimura K."/>
        </authorList>
    </citation>
    <scope>NUCLEOTIDE SEQUENCE</scope>
</reference>
<keyword evidence="3" id="KW-1185">Reference proteome</keyword>
<evidence type="ECO:0000313" key="2">
    <source>
        <dbReference type="EMBL" id="GMN55750.1"/>
    </source>
</evidence>
<evidence type="ECO:0000256" key="1">
    <source>
        <dbReference type="SAM" id="MobiDB-lite"/>
    </source>
</evidence>
<dbReference type="PANTHER" id="PTHR48213">
    <property type="entry name" value="VID27-LIKE PROTEIN"/>
    <property type="match status" value="1"/>
</dbReference>
<name>A0AA88DF47_FICCA</name>
<protein>
    <submittedName>
        <fullName evidence="2">Uncharacterized protein</fullName>
    </submittedName>
</protein>
<comment type="caution">
    <text evidence="2">The sequence shown here is derived from an EMBL/GenBank/DDBJ whole genome shotgun (WGS) entry which is preliminary data.</text>
</comment>
<dbReference type="PANTHER" id="PTHR48213:SF1">
    <property type="entry name" value="PROSTATIC SPERMINE-BINDING-LIKE PROTEIN"/>
    <property type="match status" value="1"/>
</dbReference>
<dbReference type="EMBL" id="BTGU01000059">
    <property type="protein sequence ID" value="GMN55750.1"/>
    <property type="molecule type" value="Genomic_DNA"/>
</dbReference>
<dbReference type="Proteomes" id="UP001187192">
    <property type="component" value="Unassembled WGS sequence"/>
</dbReference>
<proteinExistence type="predicted"/>
<feature type="compositionally biased region" description="Acidic residues" evidence="1">
    <location>
        <begin position="95"/>
        <end position="114"/>
    </location>
</feature>
<evidence type="ECO:0000313" key="3">
    <source>
        <dbReference type="Proteomes" id="UP001187192"/>
    </source>
</evidence>
<sequence>MAMEKKKSSSMALFFDEEEYEFLEISEDDEQDPGLSLSHWEFISASDFDFEEEPKPEKSEPQDPEFEDKDHQIEPPQVLHFLNHGHHDRHADHDDHEDDDDGYGDHDDGDDAYGLDDELVPWSVGGKFGRQRMRKLGKRGFPKMYNSKRSPYLFMRPGVVRGKHGLGLKHSL</sequence>
<accession>A0AA88DF47</accession>
<organism evidence="2 3">
    <name type="scientific">Ficus carica</name>
    <name type="common">Common fig</name>
    <dbReference type="NCBI Taxonomy" id="3494"/>
    <lineage>
        <taxon>Eukaryota</taxon>
        <taxon>Viridiplantae</taxon>
        <taxon>Streptophyta</taxon>
        <taxon>Embryophyta</taxon>
        <taxon>Tracheophyta</taxon>
        <taxon>Spermatophyta</taxon>
        <taxon>Magnoliopsida</taxon>
        <taxon>eudicotyledons</taxon>
        <taxon>Gunneridae</taxon>
        <taxon>Pentapetalae</taxon>
        <taxon>rosids</taxon>
        <taxon>fabids</taxon>
        <taxon>Rosales</taxon>
        <taxon>Moraceae</taxon>
        <taxon>Ficeae</taxon>
        <taxon>Ficus</taxon>
    </lineage>
</organism>
<dbReference type="Gramene" id="FCD_00033291-RA">
    <property type="protein sequence ID" value="FCD_00033291-RA:cds"/>
    <property type="gene ID" value="FCD_00033291"/>
</dbReference>
<dbReference type="AlphaFoldDB" id="A0AA88DF47"/>